<feature type="signal peptide" evidence="1">
    <location>
        <begin position="1"/>
        <end position="19"/>
    </location>
</feature>
<evidence type="ECO:0000313" key="2">
    <source>
        <dbReference type="EMBL" id="ASD63268.1"/>
    </source>
</evidence>
<dbReference type="OrthoDB" id="128043at2"/>
<evidence type="ECO:0000313" key="3">
    <source>
        <dbReference type="Proteomes" id="UP000197003"/>
    </source>
</evidence>
<evidence type="ECO:0000256" key="1">
    <source>
        <dbReference type="SAM" id="SignalP"/>
    </source>
</evidence>
<gene>
    <name evidence="2" type="ORF">B9G79_06645</name>
</gene>
<sequence>MKKALTGCLVIFASLNLWAHGGPERIIIEPEIQGKLNSGKIVYKFDLFDDQAHKAVKDQDLVDSHTKKLHLIAYDTSLHEFNHVHPVFNGSNWEAELDLPVNGNYFIWAQGELADGTEFSSSVKAQIQGGLEEIPTAPLGDVRKALADGTVVEVASGKVQAGKMIMLDFTVSRQDGTPADITPYLGAFAHVIAVSPDGTRLIHVHPMKGRAPNTGMLHATFPTAGDYRVWIQLNDKGELKTLPLSISVAK</sequence>
<dbReference type="AlphaFoldDB" id="A0A1Z3N729"/>
<reference evidence="2 3" key="1">
    <citation type="submission" date="2017-04" db="EMBL/GenBank/DDBJ databases">
        <title>Whole genome sequence of Bdellovibrio bacteriovorus strain SSB218315.</title>
        <authorList>
            <person name="Oyedara O."/>
            <person name="Rodriguez-Perez M.A."/>
        </authorList>
    </citation>
    <scope>NUCLEOTIDE SEQUENCE [LARGE SCALE GENOMIC DNA]</scope>
    <source>
        <strain evidence="2 3">SSB218315</strain>
    </source>
</reference>
<evidence type="ECO:0008006" key="4">
    <source>
        <dbReference type="Google" id="ProtNLM"/>
    </source>
</evidence>
<dbReference type="EMBL" id="CP020946">
    <property type="protein sequence ID" value="ASD63268.1"/>
    <property type="molecule type" value="Genomic_DNA"/>
</dbReference>
<dbReference type="RefSeq" id="WP_088564822.1">
    <property type="nucleotide sequence ID" value="NZ_CP020946.1"/>
</dbReference>
<protein>
    <recommendedName>
        <fullName evidence="4">Secreted protein</fullName>
    </recommendedName>
</protein>
<organism evidence="2 3">
    <name type="scientific">Bdellovibrio bacteriovorus</name>
    <dbReference type="NCBI Taxonomy" id="959"/>
    <lineage>
        <taxon>Bacteria</taxon>
        <taxon>Pseudomonadati</taxon>
        <taxon>Bdellovibrionota</taxon>
        <taxon>Bdellovibrionia</taxon>
        <taxon>Bdellovibrionales</taxon>
        <taxon>Pseudobdellovibrionaceae</taxon>
        <taxon>Bdellovibrio</taxon>
    </lineage>
</organism>
<keyword evidence="1" id="KW-0732">Signal</keyword>
<feature type="chain" id="PRO_5012848447" description="Secreted protein" evidence="1">
    <location>
        <begin position="20"/>
        <end position="250"/>
    </location>
</feature>
<dbReference type="Proteomes" id="UP000197003">
    <property type="component" value="Chromosome"/>
</dbReference>
<name>A0A1Z3N729_BDEBC</name>
<accession>A0A1Z3N729</accession>
<proteinExistence type="predicted"/>